<keyword evidence="1" id="KW-0175">Coiled coil</keyword>
<feature type="compositionally biased region" description="Low complexity" evidence="2">
    <location>
        <begin position="9"/>
        <end position="26"/>
    </location>
</feature>
<accession>A0AAD5TIK2</accession>
<dbReference type="InterPro" id="IPR037524">
    <property type="entry name" value="PA14/GLEYA"/>
</dbReference>
<evidence type="ECO:0000256" key="2">
    <source>
        <dbReference type="SAM" id="MobiDB-lite"/>
    </source>
</evidence>
<dbReference type="PROSITE" id="PS51820">
    <property type="entry name" value="PA14"/>
    <property type="match status" value="1"/>
</dbReference>
<sequence>MNSANTETSPQDSSQSNAASQPAPYSVVPNLIVDDPAGAPPLSVSTGAAVAGRHDADETPLSSGRSTPAPSSPRKECLSPTDAEAPPGARPRPQSWTPPRSAVASAAESTDQNSLAAERVRKTRSFSQASISSETSRLSYFTLQGSMVGDDGYAPGAVFEYYKGEFASLPDFNTLGSYNAGVAKTIEIKPSTEPEQFDLNLQKGRSSDVGNFAVRYTAQLKIPHAGTWTFYLGSNDGAALYISGRKVIDNDGSHYYKEREGTLKIPKPGYYPITVLFFHRNGKVMEGVLASACLTLSYYFPGTGWSPFPADKVVKTPIPPEALVHNARDERVALVLDQNHALTWDLPDAIDSEQLQLANLQQDLHDMSEKLVAVQRALAKERAQSQNLIRQLSKVPLFTPTLNNDHFLLADHTKDSDEAYETVHQKQLAYVQDHEREVARLRTGYFFSLGVHLKLVTKQNNFSVQDAYDRCMSERIPVQVKFLLD</sequence>
<dbReference type="Pfam" id="PF07691">
    <property type="entry name" value="PA14"/>
    <property type="match status" value="1"/>
</dbReference>
<evidence type="ECO:0000313" key="5">
    <source>
        <dbReference type="Proteomes" id="UP001212152"/>
    </source>
</evidence>
<dbReference type="Proteomes" id="UP001212152">
    <property type="component" value="Unassembled WGS sequence"/>
</dbReference>
<dbReference type="InterPro" id="IPR011658">
    <property type="entry name" value="PA14_dom"/>
</dbReference>
<feature type="domain" description="PA14" evidence="3">
    <location>
        <begin position="152"/>
        <end position="312"/>
    </location>
</feature>
<evidence type="ECO:0000256" key="1">
    <source>
        <dbReference type="SAM" id="Coils"/>
    </source>
</evidence>
<feature type="compositionally biased region" description="Polar residues" evidence="2">
    <location>
        <begin position="60"/>
        <end position="69"/>
    </location>
</feature>
<dbReference type="Gene3D" id="3.90.182.10">
    <property type="entry name" value="Toxin - Anthrax Protective Antigen,domain 1"/>
    <property type="match status" value="1"/>
</dbReference>
<organism evidence="4 5">
    <name type="scientific">Geranomyces variabilis</name>
    <dbReference type="NCBI Taxonomy" id="109894"/>
    <lineage>
        <taxon>Eukaryota</taxon>
        <taxon>Fungi</taxon>
        <taxon>Fungi incertae sedis</taxon>
        <taxon>Chytridiomycota</taxon>
        <taxon>Chytridiomycota incertae sedis</taxon>
        <taxon>Chytridiomycetes</taxon>
        <taxon>Spizellomycetales</taxon>
        <taxon>Powellomycetaceae</taxon>
        <taxon>Geranomyces</taxon>
    </lineage>
</organism>
<protein>
    <recommendedName>
        <fullName evidence="3">PA14 domain-containing protein</fullName>
    </recommendedName>
</protein>
<feature type="coiled-coil region" evidence="1">
    <location>
        <begin position="350"/>
        <end position="384"/>
    </location>
</feature>
<keyword evidence="5" id="KW-1185">Reference proteome</keyword>
<proteinExistence type="predicted"/>
<dbReference type="SMART" id="SM00758">
    <property type="entry name" value="PA14"/>
    <property type="match status" value="1"/>
</dbReference>
<dbReference type="EMBL" id="JADGJQ010000033">
    <property type="protein sequence ID" value="KAJ3177420.1"/>
    <property type="molecule type" value="Genomic_DNA"/>
</dbReference>
<dbReference type="SUPFAM" id="SSF56988">
    <property type="entry name" value="Anthrax protective antigen"/>
    <property type="match status" value="1"/>
</dbReference>
<evidence type="ECO:0000259" key="3">
    <source>
        <dbReference type="PROSITE" id="PS51820"/>
    </source>
</evidence>
<feature type="region of interest" description="Disordered" evidence="2">
    <location>
        <begin position="1"/>
        <end position="121"/>
    </location>
</feature>
<gene>
    <name evidence="4" type="ORF">HDU87_004439</name>
</gene>
<name>A0AAD5TIK2_9FUNG</name>
<evidence type="ECO:0000313" key="4">
    <source>
        <dbReference type="EMBL" id="KAJ3177420.1"/>
    </source>
</evidence>
<comment type="caution">
    <text evidence="4">The sequence shown here is derived from an EMBL/GenBank/DDBJ whole genome shotgun (WGS) entry which is preliminary data.</text>
</comment>
<reference evidence="4" key="1">
    <citation type="submission" date="2020-05" db="EMBL/GenBank/DDBJ databases">
        <title>Phylogenomic resolution of chytrid fungi.</title>
        <authorList>
            <person name="Stajich J.E."/>
            <person name="Amses K."/>
            <person name="Simmons R."/>
            <person name="Seto K."/>
            <person name="Myers J."/>
            <person name="Bonds A."/>
            <person name="Quandt C.A."/>
            <person name="Barry K."/>
            <person name="Liu P."/>
            <person name="Grigoriev I."/>
            <person name="Longcore J.E."/>
            <person name="James T.Y."/>
        </authorList>
    </citation>
    <scope>NUCLEOTIDE SEQUENCE</scope>
    <source>
        <strain evidence="4">JEL0379</strain>
    </source>
</reference>
<dbReference type="AlphaFoldDB" id="A0AAD5TIK2"/>